<comment type="caution">
    <text evidence="1">The sequence shown here is derived from an EMBL/GenBank/DDBJ whole genome shotgun (WGS) entry which is preliminary data.</text>
</comment>
<reference evidence="1 2" key="1">
    <citation type="submission" date="2017-09" db="EMBL/GenBank/DDBJ databases">
        <title>Large-scale bioinformatics analysis of Bacillus genomes uncovers conserved roles of natural products in bacterial physiology.</title>
        <authorList>
            <consortium name="Agbiome Team Llc"/>
            <person name="Bleich R.M."/>
            <person name="Grubbs K.J."/>
            <person name="Santa Maria K.C."/>
            <person name="Allen S.E."/>
            <person name="Farag S."/>
            <person name="Shank E.A."/>
            <person name="Bowers A."/>
        </authorList>
    </citation>
    <scope>NUCLEOTIDE SEQUENCE [LARGE SCALE GENOMIC DNA]</scope>
    <source>
        <strain evidence="1 2">AFS010695</strain>
    </source>
</reference>
<dbReference type="AlphaFoldDB" id="A0A2A9UWV8"/>
<evidence type="ECO:0000313" key="1">
    <source>
        <dbReference type="EMBL" id="PEV97231.1"/>
    </source>
</evidence>
<protein>
    <submittedName>
        <fullName evidence="1">Fur-regulated basic protein FbpA</fullName>
    </submittedName>
</protein>
<dbReference type="Proteomes" id="UP000220635">
    <property type="component" value="Unassembled WGS sequence"/>
</dbReference>
<gene>
    <name evidence="1" type="ORF">CN425_22855</name>
</gene>
<sequence length="77" mass="9068">MSLNRWLTGEERARAVARRKHERARQVNRTIDRHVFKLPDGRDLYEGSCEELRLLLKGDEESNGRNKLQLHVLGRCN</sequence>
<accession>A0A2A9UWV8</accession>
<dbReference type="EMBL" id="NTWE01000044">
    <property type="protein sequence ID" value="PEV97231.1"/>
    <property type="molecule type" value="Genomic_DNA"/>
</dbReference>
<proteinExistence type="predicted"/>
<name>A0A2A9UWV8_BACCE</name>
<organism evidence="1 2">
    <name type="scientific">Bacillus cereus</name>
    <dbReference type="NCBI Taxonomy" id="1396"/>
    <lineage>
        <taxon>Bacteria</taxon>
        <taxon>Bacillati</taxon>
        <taxon>Bacillota</taxon>
        <taxon>Bacilli</taxon>
        <taxon>Bacillales</taxon>
        <taxon>Bacillaceae</taxon>
        <taxon>Bacillus</taxon>
        <taxon>Bacillus cereus group</taxon>
    </lineage>
</organism>
<evidence type="ECO:0000313" key="2">
    <source>
        <dbReference type="Proteomes" id="UP000220635"/>
    </source>
</evidence>